<dbReference type="KEGG" id="vg:1258966"/>
<dbReference type="Proteomes" id="UP000050720">
    <property type="component" value="Segment"/>
</dbReference>
<name>Q855C8_9CAUD</name>
<dbReference type="InterPro" id="IPR056982">
    <property type="entry name" value="Phage_ProQ_C-like"/>
</dbReference>
<gene>
    <name evidence="1" type="primary">82</name>
    <name evidence="1" type="ORF">PBI_CHE8_82</name>
</gene>
<dbReference type="RefSeq" id="NP_817420.1">
    <property type="nucleotide sequence ID" value="NC_004680.1"/>
</dbReference>
<keyword evidence="2" id="KW-1185">Reference proteome</keyword>
<organism evidence="1 2">
    <name type="scientific">Mycobacterium virus Che8</name>
    <dbReference type="NCBI Taxonomy" id="205868"/>
    <lineage>
        <taxon>Viruses</taxon>
        <taxon>Duplodnaviria</taxon>
        <taxon>Heunggongvirae</taxon>
        <taxon>Uroviricota</taxon>
        <taxon>Caudoviricetes</taxon>
        <taxon>Gracegardnervirinae</taxon>
        <taxon>Cheoctovirus</taxon>
        <taxon>Cheoctovirus che8</taxon>
    </lineage>
</organism>
<dbReference type="OrthoDB" id="32175at10239"/>
<accession>Q855C8</accession>
<proteinExistence type="predicted"/>
<sequence>MSKFKVGDTVIVEASYNESRWGGRKSWEDKVARVGRKYLYLHGDSRKAFDVETGVQKTEYSGSARTVWDPADWHASQHRKVVAQAIRDHGLRPDGFGDFKQSTSVLERVLDVLEKGEE</sequence>
<protein>
    <submittedName>
        <fullName evidence="1">Uncharacterized protein</fullName>
    </submittedName>
</protein>
<reference evidence="1 2" key="1">
    <citation type="journal article" date="2003" name="Cell">
        <title>Origins of highly mosaic mycobacteriophage genomes.</title>
        <authorList>
            <person name="Pedulla M.L."/>
            <person name="Ford M.E."/>
            <person name="Houtz J.M."/>
            <person name="Karthikeyan T."/>
            <person name="Wadsworth C."/>
            <person name="Lewis J.A."/>
            <person name="Jacobs-Sera D."/>
            <person name="Falbo J."/>
            <person name="Gross J."/>
            <person name="Pannunzio N.R."/>
            <person name="Brucker W."/>
            <person name="Kumar V."/>
            <person name="Kandasamy J."/>
            <person name="Keenan L."/>
            <person name="Bardarov S."/>
            <person name="Kriakov J."/>
            <person name="Lawrence J.G."/>
            <person name="Jacobs W.R. Jr."/>
            <person name="Hendrix R.W."/>
            <person name="Hatfull G.F."/>
        </authorList>
    </citation>
    <scope>NUCLEOTIDE SEQUENCE [LARGE SCALE GENOMIC DNA]</scope>
</reference>
<evidence type="ECO:0000313" key="1">
    <source>
        <dbReference type="EMBL" id="AAN12480.1"/>
    </source>
</evidence>
<dbReference type="GeneID" id="1258966"/>
<evidence type="ECO:0000313" key="2">
    <source>
        <dbReference type="Proteomes" id="UP000050720"/>
    </source>
</evidence>
<dbReference type="Pfam" id="PF24203">
    <property type="entry name" value="Phage_ProQ_C_like"/>
    <property type="match status" value="1"/>
</dbReference>
<dbReference type="EMBL" id="AY129330">
    <property type="protein sequence ID" value="AAN12480.1"/>
    <property type="molecule type" value="Genomic_DNA"/>
</dbReference>